<evidence type="ECO:0000313" key="2">
    <source>
        <dbReference type="Proteomes" id="UP001175211"/>
    </source>
</evidence>
<accession>A0AA39NL95</accession>
<dbReference type="AlphaFoldDB" id="A0AA39NL95"/>
<gene>
    <name evidence="1" type="ORF">EV420DRAFT_1634958</name>
</gene>
<sequence length="246" mass="27470">MEDDITKLHNALPNTLTQSDGCCKAEKEWLVEMECQKNHGLIKIIKHNVIDVPLFNESGFMPSDTGTRLLTISISASEEYVDSWGDASLGYVYDPLVKLCRCTCTVEKCNLFYDITTGLYGCLLKPNVWREHAAKDEHSITRSMVDAALAKVKEDEDHLESLLSQVTLMPQSPSPSRKPPSTTKAKKLEGADVYGSIHDQIDEIKAILVDLPDPTALRDMELESIIMLVDSCNNECLSLKQRVDIL</sequence>
<proteinExistence type="predicted"/>
<comment type="caution">
    <text evidence="1">The sequence shown here is derived from an EMBL/GenBank/DDBJ whole genome shotgun (WGS) entry which is preliminary data.</text>
</comment>
<protein>
    <submittedName>
        <fullName evidence="1">Uncharacterized protein</fullName>
    </submittedName>
</protein>
<reference evidence="1" key="1">
    <citation type="submission" date="2023-06" db="EMBL/GenBank/DDBJ databases">
        <authorList>
            <consortium name="Lawrence Berkeley National Laboratory"/>
            <person name="Ahrendt S."/>
            <person name="Sahu N."/>
            <person name="Indic B."/>
            <person name="Wong-Bajracharya J."/>
            <person name="Merenyi Z."/>
            <person name="Ke H.-M."/>
            <person name="Monk M."/>
            <person name="Kocsube S."/>
            <person name="Drula E."/>
            <person name="Lipzen A."/>
            <person name="Balint B."/>
            <person name="Henrissat B."/>
            <person name="Andreopoulos B."/>
            <person name="Martin F.M."/>
            <person name="Harder C.B."/>
            <person name="Rigling D."/>
            <person name="Ford K.L."/>
            <person name="Foster G.D."/>
            <person name="Pangilinan J."/>
            <person name="Papanicolaou A."/>
            <person name="Barry K."/>
            <person name="LaButti K."/>
            <person name="Viragh M."/>
            <person name="Koriabine M."/>
            <person name="Yan M."/>
            <person name="Riley R."/>
            <person name="Champramary S."/>
            <person name="Plett K.L."/>
            <person name="Tsai I.J."/>
            <person name="Slot J."/>
            <person name="Sipos G."/>
            <person name="Plett J."/>
            <person name="Nagy L.G."/>
            <person name="Grigoriev I.V."/>
        </authorList>
    </citation>
    <scope>NUCLEOTIDE SEQUENCE</scope>
    <source>
        <strain evidence="1">CCBAS 213</strain>
    </source>
</reference>
<dbReference type="EMBL" id="JAUEPS010000002">
    <property type="protein sequence ID" value="KAK0467702.1"/>
    <property type="molecule type" value="Genomic_DNA"/>
</dbReference>
<dbReference type="GeneID" id="85359937"/>
<dbReference type="RefSeq" id="XP_060337977.1">
    <property type="nucleotide sequence ID" value="XM_060476389.1"/>
</dbReference>
<organism evidence="1 2">
    <name type="scientific">Armillaria tabescens</name>
    <name type="common">Ringless honey mushroom</name>
    <name type="synonym">Agaricus tabescens</name>
    <dbReference type="NCBI Taxonomy" id="1929756"/>
    <lineage>
        <taxon>Eukaryota</taxon>
        <taxon>Fungi</taxon>
        <taxon>Dikarya</taxon>
        <taxon>Basidiomycota</taxon>
        <taxon>Agaricomycotina</taxon>
        <taxon>Agaricomycetes</taxon>
        <taxon>Agaricomycetidae</taxon>
        <taxon>Agaricales</taxon>
        <taxon>Marasmiineae</taxon>
        <taxon>Physalacriaceae</taxon>
        <taxon>Desarmillaria</taxon>
    </lineage>
</organism>
<dbReference type="Proteomes" id="UP001175211">
    <property type="component" value="Unassembled WGS sequence"/>
</dbReference>
<keyword evidence="2" id="KW-1185">Reference proteome</keyword>
<evidence type="ECO:0000313" key="1">
    <source>
        <dbReference type="EMBL" id="KAK0467702.1"/>
    </source>
</evidence>
<name>A0AA39NL95_ARMTA</name>